<organism evidence="1 2">
    <name type="scientific">Actinoplanes campanulatus</name>
    <dbReference type="NCBI Taxonomy" id="113559"/>
    <lineage>
        <taxon>Bacteria</taxon>
        <taxon>Bacillati</taxon>
        <taxon>Actinomycetota</taxon>
        <taxon>Actinomycetes</taxon>
        <taxon>Micromonosporales</taxon>
        <taxon>Micromonosporaceae</taxon>
        <taxon>Actinoplanes</taxon>
    </lineage>
</organism>
<sequence length="348" mass="37321">MSAEIGSEFHWDPAVLLSAERGGLPGWLPTRRALFATGCGALGSLLDLLVPAGRLHVPTYFCMGVAEALAAQVPITWYRHLPDGHGPRWDTLRAEDGDVVLAQSLFGRDDGTAWDAWMRAHPGVTVIEDHSHDPFSEWACASTAAYAVASLRKTLPLPDGGLLWSPRGLDLPVPSGPASGGAELKLTAMLLKAAWQGGRPVPKDHFRELQQRGEHQLLGSAAAASAFTTAVLPVLDVAGIRAASARNAADIAAALVGRVTSDGFRVQLTCPSEQVRDALLAHLARHGIYAPVHWRQDRAGFWSGDDEAAGLAERMLTLPVDHRCGPGDLRRIAETIEGFARLDLFRVI</sequence>
<evidence type="ECO:0008006" key="3">
    <source>
        <dbReference type="Google" id="ProtNLM"/>
    </source>
</evidence>
<dbReference type="RefSeq" id="WP_183219595.1">
    <property type="nucleotide sequence ID" value="NZ_BMPW01000009.1"/>
</dbReference>
<evidence type="ECO:0000313" key="1">
    <source>
        <dbReference type="EMBL" id="MBB3095112.1"/>
    </source>
</evidence>
<gene>
    <name evidence="1" type="ORF">FHR83_002775</name>
</gene>
<evidence type="ECO:0000313" key="2">
    <source>
        <dbReference type="Proteomes" id="UP000590749"/>
    </source>
</evidence>
<keyword evidence="2" id="KW-1185">Reference proteome</keyword>
<proteinExistence type="predicted"/>
<accession>A0A7W5FEA0</accession>
<reference evidence="1 2" key="1">
    <citation type="submission" date="2020-08" db="EMBL/GenBank/DDBJ databases">
        <title>Genomic Encyclopedia of Type Strains, Phase III (KMG-III): the genomes of soil and plant-associated and newly described type strains.</title>
        <authorList>
            <person name="Whitman W."/>
        </authorList>
    </citation>
    <scope>NUCLEOTIDE SEQUENCE [LARGE SCALE GENOMIC DNA]</scope>
    <source>
        <strain evidence="1 2">CECT 3287</strain>
    </source>
</reference>
<dbReference type="EMBL" id="JACHXF010000005">
    <property type="protein sequence ID" value="MBB3095112.1"/>
    <property type="molecule type" value="Genomic_DNA"/>
</dbReference>
<comment type="caution">
    <text evidence="1">The sequence shown here is derived from an EMBL/GenBank/DDBJ whole genome shotgun (WGS) entry which is preliminary data.</text>
</comment>
<protein>
    <recommendedName>
        <fullName evidence="3">dTDP-4-amino-4,6-dideoxygalactose transaminase</fullName>
    </recommendedName>
</protein>
<name>A0A7W5FEA0_9ACTN</name>
<dbReference type="AlphaFoldDB" id="A0A7W5FEA0"/>
<dbReference type="Proteomes" id="UP000590749">
    <property type="component" value="Unassembled WGS sequence"/>
</dbReference>